<sequence length="216" mass="24300">MNKVITKSLQDILSGEVLLFVLKVTFASLIVTALFVWIFGGFLSGFITSYLSWIPWEWLQTTGASVATMAVAYMLFIVIISVLTSLMVEPLLIKLAKKHYPNVPVAGSPNITTSVFLSIKAALLFLLLFLFTFPLLFIPILGQVWMLWLWSIILKAPTAYDVSSLFISDKKVIKEKTKKSTLIAMIASLFNYVPVLNIFAPVFAQILFLHYILKDR</sequence>
<dbReference type="OrthoDB" id="5372725at2"/>
<evidence type="ECO:0000256" key="1">
    <source>
        <dbReference type="ARBA" id="ARBA00004141"/>
    </source>
</evidence>
<keyword evidence="3 5" id="KW-1133">Transmembrane helix</keyword>
<keyword evidence="2 5" id="KW-0812">Transmembrane</keyword>
<evidence type="ECO:0000256" key="2">
    <source>
        <dbReference type="ARBA" id="ARBA00022692"/>
    </source>
</evidence>
<evidence type="ECO:0000313" key="7">
    <source>
        <dbReference type="Proteomes" id="UP000034444"/>
    </source>
</evidence>
<proteinExistence type="predicted"/>
<feature type="transmembrane region" description="Helical" evidence="5">
    <location>
        <begin position="67"/>
        <end position="88"/>
    </location>
</feature>
<evidence type="ECO:0000256" key="5">
    <source>
        <dbReference type="SAM" id="Phobius"/>
    </source>
</evidence>
<name>A0A7U4RPT2_9BACT</name>
<evidence type="ECO:0000313" key="6">
    <source>
        <dbReference type="EMBL" id="AKF24118.1"/>
    </source>
</evidence>
<reference evidence="6 7" key="1">
    <citation type="submission" date="2015-04" db="EMBL/GenBank/DDBJ databases">
        <title>Complete genome sequence of Sulfurovum lithotrophicum ATCC BAA-797T.</title>
        <authorList>
            <person name="Ahn J."/>
            <person name="Park G."/>
            <person name="Jeon W."/>
            <person name="Jang Y."/>
            <person name="Jang M."/>
            <person name="Lee H."/>
            <person name="Lee H."/>
        </authorList>
    </citation>
    <scope>NUCLEOTIDE SEQUENCE [LARGE SCALE GENOMIC DNA]</scope>
    <source>
        <strain evidence="7">ATCC BAA-797 / 42BKT</strain>
    </source>
</reference>
<protein>
    <recommendedName>
        <fullName evidence="8">Transmembrane protein</fullName>
    </recommendedName>
</protein>
<keyword evidence="4 5" id="KW-0472">Membrane</keyword>
<comment type="subcellular location">
    <subcellularLocation>
        <location evidence="1">Membrane</location>
        <topology evidence="1">Multi-pass membrane protein</topology>
    </subcellularLocation>
</comment>
<dbReference type="Pfam" id="PF07264">
    <property type="entry name" value="EI24"/>
    <property type="match status" value="1"/>
</dbReference>
<feature type="transmembrane region" description="Helical" evidence="5">
    <location>
        <begin position="121"/>
        <end position="141"/>
    </location>
</feature>
<dbReference type="AlphaFoldDB" id="A0A7U4RPT2"/>
<dbReference type="KEGG" id="slh:YH65_00880"/>
<dbReference type="Proteomes" id="UP000034444">
    <property type="component" value="Chromosome"/>
</dbReference>
<evidence type="ECO:0008006" key="8">
    <source>
        <dbReference type="Google" id="ProtNLM"/>
    </source>
</evidence>
<accession>A0A7U4RPT2</accession>
<evidence type="ECO:0000256" key="3">
    <source>
        <dbReference type="ARBA" id="ARBA00022989"/>
    </source>
</evidence>
<dbReference type="EMBL" id="CP011308">
    <property type="protein sequence ID" value="AKF24118.1"/>
    <property type="molecule type" value="Genomic_DNA"/>
</dbReference>
<dbReference type="InterPro" id="IPR059112">
    <property type="entry name" value="CysZ/EI24"/>
</dbReference>
<keyword evidence="7" id="KW-1185">Reference proteome</keyword>
<feature type="transmembrane region" description="Helical" evidence="5">
    <location>
        <begin position="20"/>
        <end position="47"/>
    </location>
</feature>
<reference evidence="7" key="2">
    <citation type="journal article" date="2017" name="Stand. Genomic Sci.">
        <title>Complete genome sequence of the sulfur-oxidizing chemolithoautotrophic Sulfurovum lithotrophicum 42BKTT.</title>
        <authorList>
            <person name="Jeon W."/>
            <person name="Priscilla L."/>
            <person name="Park G."/>
            <person name="Lee H."/>
            <person name="Lee N."/>
            <person name="Lee D."/>
            <person name="Kwon H."/>
            <person name="Ahn I."/>
            <person name="Lee C."/>
            <person name="Lee H."/>
            <person name="Ahn J."/>
        </authorList>
    </citation>
    <scope>NUCLEOTIDE SEQUENCE [LARGE SCALE GENOMIC DNA]</scope>
    <source>
        <strain evidence="7">ATCC BAA-797 / 42BKT</strain>
    </source>
</reference>
<organism evidence="6 7">
    <name type="scientific">Sulfurovum lithotrophicum</name>
    <dbReference type="NCBI Taxonomy" id="206403"/>
    <lineage>
        <taxon>Bacteria</taxon>
        <taxon>Pseudomonadati</taxon>
        <taxon>Campylobacterota</taxon>
        <taxon>Epsilonproteobacteria</taxon>
        <taxon>Campylobacterales</taxon>
        <taxon>Sulfurovaceae</taxon>
        <taxon>Sulfurovum</taxon>
    </lineage>
</organism>
<feature type="transmembrane region" description="Helical" evidence="5">
    <location>
        <begin position="147"/>
        <end position="168"/>
    </location>
</feature>
<feature type="transmembrane region" description="Helical" evidence="5">
    <location>
        <begin position="189"/>
        <end position="213"/>
    </location>
</feature>
<dbReference type="RefSeq" id="WP_046550224.1">
    <property type="nucleotide sequence ID" value="NZ_CP011308.1"/>
</dbReference>
<evidence type="ECO:0000256" key="4">
    <source>
        <dbReference type="ARBA" id="ARBA00023136"/>
    </source>
</evidence>
<gene>
    <name evidence="6" type="ORF">YH65_00880</name>
</gene>